<keyword evidence="5 11" id="KW-0812">Transmembrane</keyword>
<reference evidence="14 15" key="1">
    <citation type="submission" date="2023-03" db="EMBL/GenBank/DDBJ databases">
        <title>Mating type loci evolution in Malassezia.</title>
        <authorList>
            <person name="Coelho M.A."/>
        </authorList>
    </citation>
    <scope>NUCLEOTIDE SEQUENCE [LARGE SCALE GENOMIC DNA]</scope>
    <source>
        <strain evidence="14 15">CBS 13387</strain>
    </source>
</reference>
<gene>
    <name evidence="14" type="ORF">MARU1_002833</name>
</gene>
<evidence type="ECO:0000256" key="6">
    <source>
        <dbReference type="ARBA" id="ARBA00022729"/>
    </source>
</evidence>
<keyword evidence="9 11" id="KW-0472">Membrane</keyword>
<evidence type="ECO:0000313" key="14">
    <source>
        <dbReference type="EMBL" id="WFD16790.1"/>
    </source>
</evidence>
<feature type="transmembrane region" description="Helical" evidence="11">
    <location>
        <begin position="1022"/>
        <end position="1040"/>
    </location>
</feature>
<dbReference type="PANTHER" id="PTHR21573">
    <property type="entry name" value="ER MEMBRANE PROTEIN COMPLEX SUBUNIT 1"/>
    <property type="match status" value="1"/>
</dbReference>
<dbReference type="InterPro" id="IPR011047">
    <property type="entry name" value="Quinoprotein_ADH-like_sf"/>
</dbReference>
<keyword evidence="8 11" id="KW-1133">Transmembrane helix</keyword>
<dbReference type="SUPFAM" id="SSF50998">
    <property type="entry name" value="Quinoprotein alcohol dehydrogenase-like"/>
    <property type="match status" value="1"/>
</dbReference>
<evidence type="ECO:0000256" key="4">
    <source>
        <dbReference type="ARBA" id="ARBA00020824"/>
    </source>
</evidence>
<feature type="domain" description="ER membrane protein complex subunit 1 C-terminal" evidence="13">
    <location>
        <begin position="830"/>
        <end position="1049"/>
    </location>
</feature>
<evidence type="ECO:0000256" key="12">
    <source>
        <dbReference type="SAM" id="SignalP"/>
    </source>
</evidence>
<evidence type="ECO:0000256" key="2">
    <source>
        <dbReference type="ARBA" id="ARBA00007904"/>
    </source>
</evidence>
<dbReference type="EMBL" id="CP119920">
    <property type="protein sequence ID" value="WFD16790.1"/>
    <property type="molecule type" value="Genomic_DNA"/>
</dbReference>
<dbReference type="AlphaFoldDB" id="A0AAJ5Z4J5"/>
<evidence type="ECO:0000256" key="1">
    <source>
        <dbReference type="ARBA" id="ARBA00004115"/>
    </source>
</evidence>
<dbReference type="InterPro" id="IPR011678">
    <property type="entry name" value="EMC1_C"/>
</dbReference>
<evidence type="ECO:0000256" key="9">
    <source>
        <dbReference type="ARBA" id="ARBA00023136"/>
    </source>
</evidence>
<dbReference type="GO" id="GO:0072546">
    <property type="term" value="C:EMC complex"/>
    <property type="evidence" value="ECO:0007669"/>
    <property type="project" value="InterPro"/>
</dbReference>
<evidence type="ECO:0000256" key="8">
    <source>
        <dbReference type="ARBA" id="ARBA00022989"/>
    </source>
</evidence>
<dbReference type="GO" id="GO:0034975">
    <property type="term" value="P:protein folding in endoplasmic reticulum"/>
    <property type="evidence" value="ECO:0007669"/>
    <property type="project" value="TreeGrafter"/>
</dbReference>
<keyword evidence="10" id="KW-0325">Glycoprotein</keyword>
<keyword evidence="7" id="KW-0256">Endoplasmic reticulum</keyword>
<sequence length="1049" mass="115290">MLARLVPVLVCLAVLLSLVPEQSSAHAFLSFLSPRKQAPPTVAHRSLYMGVPVTESTATMRLLHPRMQRFIRDTQDVNEKSSAAMISLTDTGVLAGLNPRNGAMAWRRFVENETVHGLFSIDDDMLMVSSQSNDTLIARMLVGDRGVIDWEHTLNDTAVDGLPVYATSWDTGETDALIVAGGMLHYFTSKKLAWKWEPNGGAIVQFVTPYNGRLQVVSHVPQGDEGSSLRFTELTIDGDTYADYTMSYTVKDPRSIVFLPYRPRRHINEAYHANEQSGPHVAWLDDDGVVRAQRIIHGDVVLSELRSVGAPFVRLQDVGLGNRGVFLAHHADGAVEIVYVSPVGDGMNVIGSFSELDRDAVLDGGLDLDGKAYVLRMHYDPSMRMLVQEVFRVDEVADEQMGTMTSMMFQYDFAQYGPLRAVLSEFRVLESGRLAVRCVLLSQSGSVHMLVDGVQEWVVEHGLSKPQRTLLVPLADKLLGQAAVSSRAMPAWPLSIEALENESLVDRWLRHARQVCHLHTHLHRFARGPLRRALLSLGYQIEAMLGHKPDTYVEKPVAGGPRLDSFPNATQMTPREATQSDMAKLYHDRFGFDHVAVAASRYGKLYGIKVTLDGSFLLWARPVVPYEQGAHVSVTHLIQTRASNTLAFDRPMAPVMGVVAEVRTDEGLETHVYYLNPLTGEHVGQPPDALLCTGRASDVYVHDGLVHAVCASGHVEVNAALHVVRTDDDGLQGLLTAPSGIAVQTWRMPLSDRVVAMRDASREPVARYGRVRGDRSVLYKYLNAHARVVVTYNDVLRMAHVYVIDKVSGDMVYHLEVPNVASDAIHVTFTEHWITLVYTSTQAEAPHALVSIELYEREARGAQGLASSSLVRAGTNGTLAASAPPVAYAQVFALPMAVRAVDTTRTGLGVALRSLVLATNASELVLVPRRLVDPRRPLGKPTPAEAEERLMPYNGGLLSSESLPRITGLHEDAAFVDRITTSPALLESSSMVLATGVDWVYALASPSGQFDRLHASFNKTQLVLTIAALVIGIAITRPLVRMRALHIRW</sequence>
<name>A0AAJ5Z4J5_9BASI</name>
<feature type="chain" id="PRO_5042498877" description="ER membrane protein complex subunit 1" evidence="12">
    <location>
        <begin position="26"/>
        <end position="1049"/>
    </location>
</feature>
<feature type="signal peptide" evidence="12">
    <location>
        <begin position="1"/>
        <end position="25"/>
    </location>
</feature>
<evidence type="ECO:0000313" key="15">
    <source>
        <dbReference type="Proteomes" id="UP001217582"/>
    </source>
</evidence>
<comment type="subunit">
    <text evidence="3">Component of the ER membrane protein complex (EMC).</text>
</comment>
<organism evidence="14 15">
    <name type="scientific">Malassezia arunalokei</name>
    <dbReference type="NCBI Taxonomy" id="1514897"/>
    <lineage>
        <taxon>Eukaryota</taxon>
        <taxon>Fungi</taxon>
        <taxon>Dikarya</taxon>
        <taxon>Basidiomycota</taxon>
        <taxon>Ustilaginomycotina</taxon>
        <taxon>Malasseziomycetes</taxon>
        <taxon>Malasseziales</taxon>
        <taxon>Malasseziaceae</taxon>
        <taxon>Malassezia</taxon>
    </lineage>
</organism>
<dbReference type="InterPro" id="IPR026895">
    <property type="entry name" value="EMC1"/>
</dbReference>
<comment type="subcellular location">
    <subcellularLocation>
        <location evidence="1">Endoplasmic reticulum membrane</location>
        <topology evidence="1">Single-pass type I membrane protein</topology>
    </subcellularLocation>
</comment>
<comment type="similarity">
    <text evidence="2">Belongs to the EMC1 family.</text>
</comment>
<evidence type="ECO:0000256" key="10">
    <source>
        <dbReference type="ARBA" id="ARBA00023180"/>
    </source>
</evidence>
<keyword evidence="15" id="KW-1185">Reference proteome</keyword>
<evidence type="ECO:0000259" key="13">
    <source>
        <dbReference type="Pfam" id="PF07774"/>
    </source>
</evidence>
<protein>
    <recommendedName>
        <fullName evidence="4">ER membrane protein complex subunit 1</fullName>
    </recommendedName>
</protein>
<keyword evidence="6 12" id="KW-0732">Signal</keyword>
<dbReference type="Pfam" id="PF07774">
    <property type="entry name" value="EMC1_C"/>
    <property type="match status" value="1"/>
</dbReference>
<evidence type="ECO:0000256" key="7">
    <source>
        <dbReference type="ARBA" id="ARBA00022824"/>
    </source>
</evidence>
<evidence type="ECO:0000256" key="11">
    <source>
        <dbReference type="SAM" id="Phobius"/>
    </source>
</evidence>
<dbReference type="PANTHER" id="PTHR21573:SF0">
    <property type="entry name" value="ER MEMBRANE PROTEIN COMPLEX SUBUNIT 1"/>
    <property type="match status" value="1"/>
</dbReference>
<evidence type="ECO:0000256" key="5">
    <source>
        <dbReference type="ARBA" id="ARBA00022692"/>
    </source>
</evidence>
<proteinExistence type="inferred from homology"/>
<evidence type="ECO:0000256" key="3">
    <source>
        <dbReference type="ARBA" id="ARBA00011276"/>
    </source>
</evidence>
<dbReference type="Proteomes" id="UP001217582">
    <property type="component" value="Chromosome 5"/>
</dbReference>
<accession>A0AAJ5Z4J5</accession>